<gene>
    <name evidence="6" type="ORF">GCM10010121_095100</name>
</gene>
<protein>
    <submittedName>
        <fullName evidence="6">Peptidoglycan-binding protein</fullName>
    </submittedName>
</protein>
<dbReference type="AlphaFoldDB" id="A0A917PB88"/>
<evidence type="ECO:0000256" key="3">
    <source>
        <dbReference type="SAM" id="MobiDB-lite"/>
    </source>
</evidence>
<reference evidence="6" key="2">
    <citation type="submission" date="2020-09" db="EMBL/GenBank/DDBJ databases">
        <authorList>
            <person name="Sun Q."/>
            <person name="Ohkuma M."/>
        </authorList>
    </citation>
    <scope>NUCLEOTIDE SEQUENCE</scope>
    <source>
        <strain evidence="6">JCM 3086</strain>
    </source>
</reference>
<evidence type="ECO:0000256" key="4">
    <source>
        <dbReference type="SAM" id="Phobius"/>
    </source>
</evidence>
<dbReference type="GO" id="GO:0030313">
    <property type="term" value="C:cell envelope"/>
    <property type="evidence" value="ECO:0007669"/>
    <property type="project" value="UniProtKB-SubCell"/>
</dbReference>
<dbReference type="InterPro" id="IPR050465">
    <property type="entry name" value="UPF0194_transport"/>
</dbReference>
<evidence type="ECO:0000313" key="6">
    <source>
        <dbReference type="EMBL" id="GGJ69349.1"/>
    </source>
</evidence>
<organism evidence="6 7">
    <name type="scientific">Streptomyces brasiliensis</name>
    <dbReference type="NCBI Taxonomy" id="1954"/>
    <lineage>
        <taxon>Bacteria</taxon>
        <taxon>Bacillati</taxon>
        <taxon>Actinomycetota</taxon>
        <taxon>Actinomycetes</taxon>
        <taxon>Kitasatosporales</taxon>
        <taxon>Streptomycetaceae</taxon>
        <taxon>Streptomyces</taxon>
    </lineage>
</organism>
<dbReference type="InterPro" id="IPR036365">
    <property type="entry name" value="PGBD-like_sf"/>
</dbReference>
<dbReference type="Proteomes" id="UP000657574">
    <property type="component" value="Unassembled WGS sequence"/>
</dbReference>
<dbReference type="Pfam" id="PF01471">
    <property type="entry name" value="PG_binding_1"/>
    <property type="match status" value="1"/>
</dbReference>
<proteinExistence type="predicted"/>
<dbReference type="EMBL" id="BMQA01000112">
    <property type="protein sequence ID" value="GGJ69349.1"/>
    <property type="molecule type" value="Genomic_DNA"/>
</dbReference>
<dbReference type="RefSeq" id="WP_189317509.1">
    <property type="nucleotide sequence ID" value="NZ_BMQA01000112.1"/>
</dbReference>
<evidence type="ECO:0000313" key="7">
    <source>
        <dbReference type="Proteomes" id="UP000657574"/>
    </source>
</evidence>
<feature type="domain" description="Peptidoglycan binding-like" evidence="5">
    <location>
        <begin position="158"/>
        <end position="206"/>
    </location>
</feature>
<keyword evidence="4" id="KW-0812">Transmembrane</keyword>
<dbReference type="SUPFAM" id="SSF47090">
    <property type="entry name" value="PGBD-like"/>
    <property type="match status" value="1"/>
</dbReference>
<keyword evidence="4" id="KW-1133">Transmembrane helix</keyword>
<keyword evidence="4" id="KW-0472">Membrane</keyword>
<evidence type="ECO:0000256" key="1">
    <source>
        <dbReference type="ARBA" id="ARBA00004196"/>
    </source>
</evidence>
<comment type="subcellular location">
    <subcellularLocation>
        <location evidence="1">Cell envelope</location>
    </subcellularLocation>
</comment>
<dbReference type="PANTHER" id="PTHR32347:SF27">
    <property type="entry name" value="RND EFFLUX PUMP MEMBRANE FUSION PROTEIN BARREL-SANDWICH DOMAIN-CONTAINING PROTEIN"/>
    <property type="match status" value="1"/>
</dbReference>
<name>A0A917PB88_9ACTN</name>
<reference evidence="6" key="1">
    <citation type="journal article" date="2014" name="Int. J. Syst. Evol. Microbiol.">
        <title>Complete genome sequence of Corynebacterium casei LMG S-19264T (=DSM 44701T), isolated from a smear-ripened cheese.</title>
        <authorList>
            <consortium name="US DOE Joint Genome Institute (JGI-PGF)"/>
            <person name="Walter F."/>
            <person name="Albersmeier A."/>
            <person name="Kalinowski J."/>
            <person name="Ruckert C."/>
        </authorList>
    </citation>
    <scope>NUCLEOTIDE SEQUENCE</scope>
    <source>
        <strain evidence="6">JCM 3086</strain>
    </source>
</reference>
<dbReference type="PANTHER" id="PTHR32347">
    <property type="entry name" value="EFFLUX SYSTEM COMPONENT YKNX-RELATED"/>
    <property type="match status" value="1"/>
</dbReference>
<comment type="caution">
    <text evidence="6">The sequence shown here is derived from an EMBL/GenBank/DDBJ whole genome shotgun (WGS) entry which is preliminary data.</text>
</comment>
<feature type="region of interest" description="Disordered" evidence="3">
    <location>
        <begin position="1"/>
        <end position="40"/>
    </location>
</feature>
<sequence>MFESETTAQARVPEQEQELELEQKLDPEYEEEPPPTGRRRVPWKTLSVVVVLAMGAATAVYVVGRDDDSTPKQPLSSLPTKPVLRTNMVNTSEIDGTLGYRGRYTVLAESSGRLTWLPANGDVIKRGERVFEANARPVPLIYGSVPLWRDLKVGMSDGRDVLELERNLQALGYGSYLAVDQEFSSATKSAVKEWQKALGVTENGVVKPGEVAVQKDAIRVTEVKALPGAPAKGNLFTVSSTERWITVDVPVSDQDIAKKGAKVRVTLPGKKTTQGHIVSVGRVATAGSSNSQSQTGQGTQDATIPVYIELDKQSSAGNLDQAPVTVGFTSTEHKGVLAVPINSLLAAGSGYRVKVVSPQGKVRSVRVELGIFDGNNVEVKGDLREGMKVQVPRS</sequence>
<accession>A0A917PB88</accession>
<keyword evidence="7" id="KW-1185">Reference proteome</keyword>
<dbReference type="InterPro" id="IPR002477">
    <property type="entry name" value="Peptidoglycan-bd-like"/>
</dbReference>
<feature type="transmembrane region" description="Helical" evidence="4">
    <location>
        <begin position="46"/>
        <end position="64"/>
    </location>
</feature>
<dbReference type="InterPro" id="IPR036366">
    <property type="entry name" value="PGBDSf"/>
</dbReference>
<evidence type="ECO:0000256" key="2">
    <source>
        <dbReference type="ARBA" id="ARBA00023054"/>
    </source>
</evidence>
<keyword evidence="2" id="KW-0175">Coiled coil</keyword>
<evidence type="ECO:0000259" key="5">
    <source>
        <dbReference type="Pfam" id="PF01471"/>
    </source>
</evidence>
<dbReference type="Gene3D" id="2.40.420.20">
    <property type="match status" value="1"/>
</dbReference>
<dbReference type="Gene3D" id="1.10.101.10">
    <property type="entry name" value="PGBD-like superfamily/PGBD"/>
    <property type="match status" value="1"/>
</dbReference>